<comment type="caution">
    <text evidence="2">The sequence shown here is derived from an EMBL/GenBank/DDBJ whole genome shotgun (WGS) entry which is preliminary data.</text>
</comment>
<accession>A0A8S9GFW3</accession>
<dbReference type="Proteomes" id="UP000712281">
    <property type="component" value="Unassembled WGS sequence"/>
</dbReference>
<dbReference type="InterPro" id="IPR002156">
    <property type="entry name" value="RNaseH_domain"/>
</dbReference>
<dbReference type="SUPFAM" id="SSF53098">
    <property type="entry name" value="Ribonuclease H-like"/>
    <property type="match status" value="1"/>
</dbReference>
<dbReference type="CDD" id="cd06222">
    <property type="entry name" value="RNase_H_like"/>
    <property type="match status" value="1"/>
</dbReference>
<dbReference type="InterPro" id="IPR052929">
    <property type="entry name" value="RNase_H-like_EbsB-rel"/>
</dbReference>
<evidence type="ECO:0000313" key="3">
    <source>
        <dbReference type="Proteomes" id="UP000712281"/>
    </source>
</evidence>
<dbReference type="PANTHER" id="PTHR47074:SF11">
    <property type="entry name" value="REVERSE TRANSCRIPTASE-LIKE PROTEIN"/>
    <property type="match status" value="1"/>
</dbReference>
<dbReference type="EMBL" id="QGKW02002005">
    <property type="protein sequence ID" value="KAF2542572.1"/>
    <property type="molecule type" value="Genomic_DNA"/>
</dbReference>
<evidence type="ECO:0000313" key="2">
    <source>
        <dbReference type="EMBL" id="KAF2542572.1"/>
    </source>
</evidence>
<dbReference type="AlphaFoldDB" id="A0A8S9GFW3"/>
<feature type="domain" description="RNase H type-1" evidence="1">
    <location>
        <begin position="59"/>
        <end position="178"/>
    </location>
</feature>
<dbReference type="Gene3D" id="3.30.420.10">
    <property type="entry name" value="Ribonuclease H-like superfamily/Ribonuclease H"/>
    <property type="match status" value="1"/>
</dbReference>
<sequence length="191" mass="21179">MCIFENQTFSPVETETKAISLAREWNNAQHQAELPNQSLPIARRSQMNNIDERNIICKSDAAYNKKTKRAGLAWIFSDTTETRLNQGTTTSTSISSPLVAEAISLRSGVLSAVNLEYSKLKVFSENLTLIRVINNDMQVKEIFGIVKDILQISSVFVEISFSHVYGSSNGEANRLAKLSLSNSFVSNLLMG</sequence>
<dbReference type="GO" id="GO:0004523">
    <property type="term" value="F:RNA-DNA hybrid ribonuclease activity"/>
    <property type="evidence" value="ECO:0007669"/>
    <property type="project" value="InterPro"/>
</dbReference>
<proteinExistence type="predicted"/>
<gene>
    <name evidence="2" type="ORF">F2Q68_00032744</name>
</gene>
<organism evidence="2 3">
    <name type="scientific">Brassica cretica</name>
    <name type="common">Mustard</name>
    <dbReference type="NCBI Taxonomy" id="69181"/>
    <lineage>
        <taxon>Eukaryota</taxon>
        <taxon>Viridiplantae</taxon>
        <taxon>Streptophyta</taxon>
        <taxon>Embryophyta</taxon>
        <taxon>Tracheophyta</taxon>
        <taxon>Spermatophyta</taxon>
        <taxon>Magnoliopsida</taxon>
        <taxon>eudicotyledons</taxon>
        <taxon>Gunneridae</taxon>
        <taxon>Pentapetalae</taxon>
        <taxon>rosids</taxon>
        <taxon>malvids</taxon>
        <taxon>Brassicales</taxon>
        <taxon>Brassicaceae</taxon>
        <taxon>Brassiceae</taxon>
        <taxon>Brassica</taxon>
    </lineage>
</organism>
<dbReference type="GO" id="GO:0003676">
    <property type="term" value="F:nucleic acid binding"/>
    <property type="evidence" value="ECO:0007669"/>
    <property type="project" value="InterPro"/>
</dbReference>
<dbReference type="InterPro" id="IPR012337">
    <property type="entry name" value="RNaseH-like_sf"/>
</dbReference>
<protein>
    <recommendedName>
        <fullName evidence="1">RNase H type-1 domain-containing protein</fullName>
    </recommendedName>
</protein>
<dbReference type="PANTHER" id="PTHR47074">
    <property type="entry name" value="BNAC02G40300D PROTEIN"/>
    <property type="match status" value="1"/>
</dbReference>
<dbReference type="InterPro" id="IPR036397">
    <property type="entry name" value="RNaseH_sf"/>
</dbReference>
<evidence type="ECO:0000259" key="1">
    <source>
        <dbReference type="Pfam" id="PF13456"/>
    </source>
</evidence>
<name>A0A8S9GFW3_BRACR</name>
<reference evidence="2" key="1">
    <citation type="submission" date="2019-12" db="EMBL/GenBank/DDBJ databases">
        <title>Genome sequencing and annotation of Brassica cretica.</title>
        <authorList>
            <person name="Studholme D.J."/>
            <person name="Sarris P.F."/>
        </authorList>
    </citation>
    <scope>NUCLEOTIDE SEQUENCE</scope>
    <source>
        <strain evidence="2">PFS-001/15</strain>
        <tissue evidence="2">Leaf</tissue>
    </source>
</reference>
<dbReference type="Pfam" id="PF13456">
    <property type="entry name" value="RVT_3"/>
    <property type="match status" value="1"/>
</dbReference>
<dbReference type="InterPro" id="IPR044730">
    <property type="entry name" value="RNase_H-like_dom_plant"/>
</dbReference>